<dbReference type="Pfam" id="PF00144">
    <property type="entry name" value="Beta-lactamase"/>
    <property type="match status" value="1"/>
</dbReference>
<reference evidence="3 4" key="1">
    <citation type="submission" date="2020-08" db="EMBL/GenBank/DDBJ databases">
        <title>Sequencing the genomes of 1000 actinobacteria strains.</title>
        <authorList>
            <person name="Klenk H.-P."/>
        </authorList>
    </citation>
    <scope>NUCLEOTIDE SEQUENCE [LARGE SCALE GENOMIC DNA]</scope>
    <source>
        <strain evidence="3 4">DSM 44551</strain>
    </source>
</reference>
<evidence type="ECO:0000259" key="2">
    <source>
        <dbReference type="Pfam" id="PF00144"/>
    </source>
</evidence>
<accession>A0A7W8QS06</accession>
<dbReference type="AlphaFoldDB" id="A0A7W8QS06"/>
<name>A0A7W8QS06_9ACTN</name>
<feature type="transmembrane region" description="Helical" evidence="1">
    <location>
        <begin position="476"/>
        <end position="500"/>
    </location>
</feature>
<dbReference type="InterPro" id="IPR050491">
    <property type="entry name" value="AmpC-like"/>
</dbReference>
<comment type="caution">
    <text evidence="3">The sequence shown here is derived from an EMBL/GenBank/DDBJ whole genome shotgun (WGS) entry which is preliminary data.</text>
</comment>
<dbReference type="EMBL" id="JACHDB010000001">
    <property type="protein sequence ID" value="MBB5435044.1"/>
    <property type="molecule type" value="Genomic_DNA"/>
</dbReference>
<protein>
    <submittedName>
        <fullName evidence="3">CubicO group peptidase (Beta-lactamase class C family)</fullName>
    </submittedName>
</protein>
<evidence type="ECO:0000313" key="3">
    <source>
        <dbReference type="EMBL" id="MBB5435044.1"/>
    </source>
</evidence>
<feature type="domain" description="Beta-lactamase-related" evidence="2">
    <location>
        <begin position="55"/>
        <end position="348"/>
    </location>
</feature>
<keyword evidence="1" id="KW-0472">Membrane</keyword>
<keyword evidence="1" id="KW-0812">Transmembrane</keyword>
<keyword evidence="4" id="KW-1185">Reference proteome</keyword>
<sequence>MWGAALLAGAVVAAAGYMLMPFKGAPDLQVEGAPEPAAAAERAIGDSAGSYQGFGAVLVDGDGSAEAFGGTADGTAPIGVDTPFETGSVWKVFTAMTLADMVENGETSLDRTVGEVFTDVDFASAETASITLEELAVHHAGLPAVAGMSPVRQALVSVAMDNVYADLPPLETALAGAEPSGRGEWAYSNFGYAVLGAALAREAGTDYPGLVRERVFEPLGMDGTGVLGADFEGAPAGAALPHKEPGARVELWESLDYAPAGVGTWTTLSDLERFARAVGDGSAPGMSALEPRAESALGDAAKQGLGWVELTAENGTVLHAHDGGTYGTTAFLAVDRDSGRAVAAFTNTGLASLPAVFGQQVLAGEDVMGAAALEEMAPPALALGMTLPMVLLPVLLAAAFAVRRRTLVGQRPIDRMRIVSMPLGAAAVLALALPLGSWAVTPPVLWAAGLGAVAASAIAAAAQWNRTVWNNARWPWLHYPFFALSVLVSLSLIGVAGWAVSTPL</sequence>
<dbReference type="InterPro" id="IPR012338">
    <property type="entry name" value="Beta-lactam/transpept-like"/>
</dbReference>
<dbReference type="InterPro" id="IPR001466">
    <property type="entry name" value="Beta-lactam-related"/>
</dbReference>
<organism evidence="3 4">
    <name type="scientific">Nocardiopsis composta</name>
    <dbReference type="NCBI Taxonomy" id="157465"/>
    <lineage>
        <taxon>Bacteria</taxon>
        <taxon>Bacillati</taxon>
        <taxon>Actinomycetota</taxon>
        <taxon>Actinomycetes</taxon>
        <taxon>Streptosporangiales</taxon>
        <taxon>Nocardiopsidaceae</taxon>
        <taxon>Nocardiopsis</taxon>
    </lineage>
</organism>
<dbReference type="RefSeq" id="WP_184396382.1">
    <property type="nucleotide sequence ID" value="NZ_BAAAJD010000008.1"/>
</dbReference>
<feature type="transmembrane region" description="Helical" evidence="1">
    <location>
        <begin position="446"/>
        <end position="464"/>
    </location>
</feature>
<gene>
    <name evidence="3" type="ORF">HDA36_005128</name>
</gene>
<dbReference type="Gene3D" id="3.40.710.10">
    <property type="entry name" value="DD-peptidase/beta-lactamase superfamily"/>
    <property type="match status" value="1"/>
</dbReference>
<dbReference type="SUPFAM" id="SSF56601">
    <property type="entry name" value="beta-lactamase/transpeptidase-like"/>
    <property type="match status" value="1"/>
</dbReference>
<keyword evidence="1" id="KW-1133">Transmembrane helix</keyword>
<dbReference type="PANTHER" id="PTHR46825:SF7">
    <property type="entry name" value="D-ALANYL-D-ALANINE CARBOXYPEPTIDASE"/>
    <property type="match status" value="1"/>
</dbReference>
<feature type="transmembrane region" description="Helical" evidence="1">
    <location>
        <begin position="380"/>
        <end position="402"/>
    </location>
</feature>
<dbReference type="Proteomes" id="UP000572635">
    <property type="component" value="Unassembled WGS sequence"/>
</dbReference>
<dbReference type="PANTHER" id="PTHR46825">
    <property type="entry name" value="D-ALANYL-D-ALANINE-CARBOXYPEPTIDASE/ENDOPEPTIDASE AMPH"/>
    <property type="match status" value="1"/>
</dbReference>
<proteinExistence type="predicted"/>
<feature type="transmembrane region" description="Helical" evidence="1">
    <location>
        <begin position="423"/>
        <end position="440"/>
    </location>
</feature>
<evidence type="ECO:0000256" key="1">
    <source>
        <dbReference type="SAM" id="Phobius"/>
    </source>
</evidence>
<evidence type="ECO:0000313" key="4">
    <source>
        <dbReference type="Proteomes" id="UP000572635"/>
    </source>
</evidence>